<dbReference type="SUPFAM" id="SSF47473">
    <property type="entry name" value="EF-hand"/>
    <property type="match status" value="1"/>
</dbReference>
<evidence type="ECO:0000313" key="4">
    <source>
        <dbReference type="Ensembl" id="ENSCMMP00000020505.1"/>
    </source>
</evidence>
<reference evidence="4" key="1">
    <citation type="submission" date="2018-09" db="EMBL/GenBank/DDBJ databases">
        <title>Common duck and Muscovy duck high density SNP chip.</title>
        <authorList>
            <person name="Vignal A."/>
            <person name="Thebault N."/>
            <person name="Warren W.C."/>
        </authorList>
    </citation>
    <scope>NUCLEOTIDE SEQUENCE [LARGE SCALE GENOMIC DNA]</scope>
</reference>
<name>A0A8C3CIQ5_CAIMO</name>
<reference evidence="4" key="2">
    <citation type="submission" date="2025-08" db="UniProtKB">
        <authorList>
            <consortium name="Ensembl"/>
        </authorList>
    </citation>
    <scope>IDENTIFICATION</scope>
</reference>
<proteinExistence type="predicted"/>
<organism evidence="4 5">
    <name type="scientific">Cairina moschata</name>
    <name type="common">Muscovy duck</name>
    <dbReference type="NCBI Taxonomy" id="8855"/>
    <lineage>
        <taxon>Eukaryota</taxon>
        <taxon>Metazoa</taxon>
        <taxon>Chordata</taxon>
        <taxon>Craniata</taxon>
        <taxon>Vertebrata</taxon>
        <taxon>Euteleostomi</taxon>
        <taxon>Archelosauria</taxon>
        <taxon>Archosauria</taxon>
        <taxon>Dinosauria</taxon>
        <taxon>Saurischia</taxon>
        <taxon>Theropoda</taxon>
        <taxon>Coelurosauria</taxon>
        <taxon>Aves</taxon>
        <taxon>Neognathae</taxon>
        <taxon>Galloanserae</taxon>
        <taxon>Anseriformes</taxon>
        <taxon>Anatidae</taxon>
        <taxon>Anatinae</taxon>
        <taxon>Cairina</taxon>
    </lineage>
</organism>
<keyword evidence="2" id="KW-1133">Transmembrane helix</keyword>
<feature type="domain" description="EF-hand" evidence="3">
    <location>
        <begin position="539"/>
        <end position="574"/>
    </location>
</feature>
<dbReference type="AlphaFoldDB" id="A0A8C3CIQ5"/>
<dbReference type="Gene3D" id="1.10.238.10">
    <property type="entry name" value="EF-hand"/>
    <property type="match status" value="1"/>
</dbReference>
<feature type="compositionally biased region" description="Basic and acidic residues" evidence="1">
    <location>
        <begin position="452"/>
        <end position="465"/>
    </location>
</feature>
<dbReference type="PANTHER" id="PTHR15717">
    <property type="entry name" value="PROTEIN KIAA0494"/>
    <property type="match status" value="1"/>
</dbReference>
<feature type="compositionally biased region" description="Basic residues" evidence="1">
    <location>
        <begin position="18"/>
        <end position="31"/>
    </location>
</feature>
<reference evidence="4" key="3">
    <citation type="submission" date="2025-09" db="UniProtKB">
        <authorList>
            <consortium name="Ensembl"/>
        </authorList>
    </citation>
    <scope>IDENTIFICATION</scope>
</reference>
<evidence type="ECO:0000256" key="1">
    <source>
        <dbReference type="SAM" id="MobiDB-lite"/>
    </source>
</evidence>
<evidence type="ECO:0000259" key="3">
    <source>
        <dbReference type="PROSITE" id="PS50222"/>
    </source>
</evidence>
<dbReference type="PANTHER" id="PTHR15717:SF2">
    <property type="entry name" value="EF-HAND CALCIUM-BINDING DOMAIN-CONTAINING PROTEIN 14"/>
    <property type="match status" value="1"/>
</dbReference>
<accession>A0A8C3CIQ5</accession>
<evidence type="ECO:0000313" key="5">
    <source>
        <dbReference type="Proteomes" id="UP000694556"/>
    </source>
</evidence>
<dbReference type="InterPro" id="IPR042352">
    <property type="entry name" value="EFCAB14"/>
</dbReference>
<dbReference type="GO" id="GO:0005509">
    <property type="term" value="F:calcium ion binding"/>
    <property type="evidence" value="ECO:0007669"/>
    <property type="project" value="InterPro"/>
</dbReference>
<dbReference type="InterPro" id="IPR002048">
    <property type="entry name" value="EF_hand_dom"/>
</dbReference>
<protein>
    <submittedName>
        <fullName evidence="4">EF-hand calcium binding domain 14</fullName>
    </submittedName>
</protein>
<dbReference type="Ensembl" id="ENSCMMT00000022490.1">
    <property type="protein sequence ID" value="ENSCMMP00000020505.1"/>
    <property type="gene ID" value="ENSCMMG00000012855.1"/>
</dbReference>
<feature type="compositionally biased region" description="Polar residues" evidence="1">
    <location>
        <begin position="495"/>
        <end position="508"/>
    </location>
</feature>
<feature type="transmembrane region" description="Helical" evidence="2">
    <location>
        <begin position="71"/>
        <end position="94"/>
    </location>
</feature>
<dbReference type="Proteomes" id="UP000694556">
    <property type="component" value="Chromosome 8"/>
</dbReference>
<keyword evidence="2" id="KW-0812">Transmembrane</keyword>
<feature type="region of interest" description="Disordered" evidence="1">
    <location>
        <begin position="17"/>
        <end position="55"/>
    </location>
</feature>
<evidence type="ECO:0000256" key="2">
    <source>
        <dbReference type="SAM" id="Phobius"/>
    </source>
</evidence>
<feature type="region of interest" description="Disordered" evidence="1">
    <location>
        <begin position="428"/>
        <end position="531"/>
    </location>
</feature>
<feature type="compositionally biased region" description="Low complexity" evidence="1">
    <location>
        <begin position="35"/>
        <end position="44"/>
    </location>
</feature>
<keyword evidence="5" id="KW-1185">Reference proteome</keyword>
<dbReference type="InterPro" id="IPR011992">
    <property type="entry name" value="EF-hand-dom_pair"/>
</dbReference>
<dbReference type="PROSITE" id="PS50222">
    <property type="entry name" value="EF_HAND_2"/>
    <property type="match status" value="1"/>
</dbReference>
<sequence length="600" mass="66568">MKKRKELNALLGLAADGRRKKAAKKGSGHRLLRTEPPASDSESSSPEEEEEELGGARGRFAKGDYLRCCKLCYPLCAFVILAACVVACVGLVWMQVALKEDLDVIKEKFRTMESNQKTSFQEIPKLNEDLVQKQKQLEQIETGELGLSKIWINITEINKQMFGCLVGLLKGNYYLHLDVKATRDMVPAGPQVSSGSGSSLSQNSVIVFSVNCWDTLLGIISANIHSCGARDSLGQLVKISLLTSTVNHLKTNIKSASDLIYLPVTVEKLQKTVANIGSTLTSVSHDVENIQTAIEEYKKSIEILQNDVIFTCCYTHVEPWESFLLCDTEYCSWCNSLHHVLRMKELKQITAFPSTALPRTERNQTENCKQESQSLHAALEELNNSVVAYQKLNDIKLLNVDSAIGNLSRRVTLLENSPIAVNKLDKRDNLSTSMGNDTTTSLKVENEDQLDNETHSNKELKEPGTRDSQVLKLREKLQMISALTSKPENDRPNEASKNVGSSLSTTAKPTDLSRLASRSADDNTEKNGQLRHLSLPGISSIEDLQKLFEKAPEDADGKLSFEDLQKLLGSTAQDSEIFKKFDTDGDEKYSLQELRLALGI</sequence>
<feature type="compositionally biased region" description="Polar residues" evidence="1">
    <location>
        <begin position="430"/>
        <end position="443"/>
    </location>
</feature>
<keyword evidence="2" id="KW-0472">Membrane</keyword>